<dbReference type="InterPro" id="IPR018683">
    <property type="entry name" value="DUF2169"/>
</dbReference>
<feature type="compositionally biased region" description="Basic and acidic residues" evidence="1">
    <location>
        <begin position="429"/>
        <end position="439"/>
    </location>
</feature>
<feature type="compositionally biased region" description="Pro residues" evidence="1">
    <location>
        <begin position="454"/>
        <end position="468"/>
    </location>
</feature>
<dbReference type="PATRIC" id="fig|52.7.peg.2550"/>
<feature type="region of interest" description="Disordered" evidence="1">
    <location>
        <begin position="412"/>
        <end position="468"/>
    </location>
</feature>
<evidence type="ECO:0000313" key="4">
    <source>
        <dbReference type="Proteomes" id="UP000067626"/>
    </source>
</evidence>
<protein>
    <recommendedName>
        <fullName evidence="2">DUF2169 domain-containing protein</fullName>
    </recommendedName>
</protein>
<dbReference type="Proteomes" id="UP000067626">
    <property type="component" value="Chromosome"/>
</dbReference>
<dbReference type="AlphaFoldDB" id="A0A0K1EBI7"/>
<feature type="compositionally biased region" description="Low complexity" evidence="1">
    <location>
        <begin position="440"/>
        <end position="453"/>
    </location>
</feature>
<reference evidence="3 4" key="1">
    <citation type="submission" date="2015-07" db="EMBL/GenBank/DDBJ databases">
        <title>Genome analysis of myxobacterium Chondromyces crocatus Cm c5 reveals a high potential for natural compound synthesis and the genetic basis for the loss of fruiting body formation.</title>
        <authorList>
            <person name="Zaburannyi N."/>
            <person name="Bunk B."/>
            <person name="Maier J."/>
            <person name="Overmann J."/>
            <person name="Mueller R."/>
        </authorList>
    </citation>
    <scope>NUCLEOTIDE SEQUENCE [LARGE SCALE GENOMIC DNA]</scope>
    <source>
        <strain evidence="3 4">Cm c5</strain>
    </source>
</reference>
<keyword evidence="4" id="KW-1185">Reference proteome</keyword>
<name>A0A0K1EBI7_CHOCO</name>
<sequence>MDVVSLCALRASGFEWQPRALAHAMTVVCKATFELRPDACVLAAEQEPLRDADTSWDDDPRCSVLVPSDRAPYKPGVDVVLVGYAYAPRGEPVRSLVTRLLVGDIDKAIEVWCDRSLDVHTGQLVEGHRQSRMWLAWERAAGGPETNNPVGMRFDTAPDPDGLLPIPNLQPPGIPFHAGDEGFGPVGYGPLAPRWPTRSRCIRQHAMALVTGGWEARPLPQPFDHGFFNVAPLDQRLPTLRPDERIVLENLHPHHPRLVTRLPDLRPRAIADRATGEREEIALVADTLWIDTLRGLCTVVWRGQVGLRHPGEAGRVTFWLDGRPLMAGPESASQGRATAPESASQGRATAPESASRRGGAMPESASWKGMKAPESASGRGGASAGSLCVVDERAMATMVPRADAAFRPALPFEPRLSGGSPPAQVVEPRSSRRGERLAEAARAGTGTVAAPLGGPTPTPTPLPFAPSPWAPRAPCSGATREPCAAMPALFAGAGDWPRAPLGSTEIEGDTMRLDGFQGGQEVRGAGPPAWSPYGAPVETPLPLVAAPSVAMSLPVAPVAPVALPVMPLPSPGAPAVQSMEPAALPVQTAPWPESQAERAERRETDLCRVPAPRESRPASGPCQGSLAVQEGAAPLEGAQALGGVPGGLQGPHGPCLPAAGPCSGSSLEQCAALMARIALNRAEKARILEEGALTDAQWGAIEAHWGGVIREETRRGNPGPLGRFDAAYVAQIERERGPIRVQDYARLLIAAERGTTDAALEALGLPRGAALRIERVWMERLMRDPATRQGLEQAVASERCPLQQHRDDPAPRPFAADALSSMEPQRM</sequence>
<dbReference type="KEGG" id="ccro:CMC5_023520"/>
<evidence type="ECO:0000313" key="3">
    <source>
        <dbReference type="EMBL" id="AKT38209.1"/>
    </source>
</evidence>
<dbReference type="EMBL" id="CP012159">
    <property type="protein sequence ID" value="AKT38209.1"/>
    <property type="molecule type" value="Genomic_DNA"/>
</dbReference>
<feature type="domain" description="DUF2169" evidence="2">
    <location>
        <begin position="24"/>
        <end position="302"/>
    </location>
</feature>
<dbReference type="RefSeq" id="WP_050430476.1">
    <property type="nucleotide sequence ID" value="NZ_CP012159.1"/>
</dbReference>
<organism evidence="3 4">
    <name type="scientific">Chondromyces crocatus</name>
    <dbReference type="NCBI Taxonomy" id="52"/>
    <lineage>
        <taxon>Bacteria</taxon>
        <taxon>Pseudomonadati</taxon>
        <taxon>Myxococcota</taxon>
        <taxon>Polyangia</taxon>
        <taxon>Polyangiales</taxon>
        <taxon>Polyangiaceae</taxon>
        <taxon>Chondromyces</taxon>
    </lineage>
</organism>
<feature type="compositionally biased region" description="Polar residues" evidence="1">
    <location>
        <begin position="331"/>
        <end position="347"/>
    </location>
</feature>
<dbReference type="STRING" id="52.CMC5_023520"/>
<evidence type="ECO:0000259" key="2">
    <source>
        <dbReference type="Pfam" id="PF09937"/>
    </source>
</evidence>
<accession>A0A0K1EBI7</accession>
<feature type="region of interest" description="Disordered" evidence="1">
    <location>
        <begin position="799"/>
        <end position="827"/>
    </location>
</feature>
<feature type="region of interest" description="Disordered" evidence="1">
    <location>
        <begin position="327"/>
        <end position="384"/>
    </location>
</feature>
<gene>
    <name evidence="3" type="ORF">CMC5_023520</name>
</gene>
<evidence type="ECO:0000256" key="1">
    <source>
        <dbReference type="SAM" id="MobiDB-lite"/>
    </source>
</evidence>
<proteinExistence type="predicted"/>
<dbReference type="Pfam" id="PF09937">
    <property type="entry name" value="DUF2169"/>
    <property type="match status" value="1"/>
</dbReference>
<dbReference type="OrthoDB" id="5290767at2"/>